<evidence type="ECO:0000256" key="1">
    <source>
        <dbReference type="SAM" id="Coils"/>
    </source>
</evidence>
<sequence>MERVETSDPSQQQAADDTFASIKQSCYGYQGNLTRRYHESERLMVSYENFQTVKENMQKIEEVFGLYEAKHKQLADRTQGPELERLQSEYETAIRNKSELLKRAEEWFEGYEKTQNISKDADNKSVHSFTSNRSSNCSTSSQKLKEARVKHELAKLKMKQVKEKLELEQKQRQFAEDLLLLDAKNELECSELETSFWANEVEMEGEMLDDVHVSNVGPKVKVEDESPSHADRGKEVHSGKVENKIEVNAKKPPQVNTYPLNPNAREWQGAYIPDPRENGGADPFQLCYMLNLLTSIPKPELQTFDGEPTEYWSFINNFDFNIGSKLFDDRAKLTYLVQCCRGAARKSIEGCVVMGSTEGYKKAREILSDQFDQPHIIAQSLLSKVLERKPVKAHDGVALWEIARDMRVKLL</sequence>
<organism evidence="3 4">
    <name type="scientific">Holothuria leucospilota</name>
    <name type="common">Black long sea cucumber</name>
    <name type="synonym">Mertensiothuria leucospilota</name>
    <dbReference type="NCBI Taxonomy" id="206669"/>
    <lineage>
        <taxon>Eukaryota</taxon>
        <taxon>Metazoa</taxon>
        <taxon>Echinodermata</taxon>
        <taxon>Eleutherozoa</taxon>
        <taxon>Echinozoa</taxon>
        <taxon>Holothuroidea</taxon>
        <taxon>Aspidochirotacea</taxon>
        <taxon>Aspidochirotida</taxon>
        <taxon>Holothuriidae</taxon>
        <taxon>Holothuria</taxon>
    </lineage>
</organism>
<evidence type="ECO:0000313" key="3">
    <source>
        <dbReference type="EMBL" id="KAJ8018778.1"/>
    </source>
</evidence>
<accession>A0A9Q0YA19</accession>
<comment type="caution">
    <text evidence="3">The sequence shown here is derived from an EMBL/GenBank/DDBJ whole genome shotgun (WGS) entry which is preliminary data.</text>
</comment>
<name>A0A9Q0YA19_HOLLE</name>
<gene>
    <name evidence="3" type="ORF">HOLleu_43046</name>
</gene>
<dbReference type="InterPro" id="IPR005312">
    <property type="entry name" value="DUF1759"/>
</dbReference>
<dbReference type="AlphaFoldDB" id="A0A9Q0YA19"/>
<dbReference type="PANTHER" id="PTHR47331">
    <property type="entry name" value="PHD-TYPE DOMAIN-CONTAINING PROTEIN"/>
    <property type="match status" value="1"/>
</dbReference>
<dbReference type="Proteomes" id="UP001152320">
    <property type="component" value="Unassembled WGS sequence"/>
</dbReference>
<feature type="region of interest" description="Disordered" evidence="2">
    <location>
        <begin position="122"/>
        <end position="144"/>
    </location>
</feature>
<proteinExistence type="predicted"/>
<feature type="compositionally biased region" description="Low complexity" evidence="2">
    <location>
        <begin position="128"/>
        <end position="141"/>
    </location>
</feature>
<feature type="coiled-coil region" evidence="1">
    <location>
        <begin position="144"/>
        <end position="178"/>
    </location>
</feature>
<dbReference type="EMBL" id="JAIZAY010000193">
    <property type="protein sequence ID" value="KAJ8018778.1"/>
    <property type="molecule type" value="Genomic_DNA"/>
</dbReference>
<protein>
    <submittedName>
        <fullName evidence="3">Uncharacterized protein</fullName>
    </submittedName>
</protein>
<evidence type="ECO:0000256" key="2">
    <source>
        <dbReference type="SAM" id="MobiDB-lite"/>
    </source>
</evidence>
<dbReference type="Pfam" id="PF03564">
    <property type="entry name" value="DUF1759"/>
    <property type="match status" value="1"/>
</dbReference>
<reference evidence="3" key="1">
    <citation type="submission" date="2021-10" db="EMBL/GenBank/DDBJ databases">
        <title>Tropical sea cucumber genome reveals ecological adaptation and Cuvierian tubules defense mechanism.</title>
        <authorList>
            <person name="Chen T."/>
        </authorList>
    </citation>
    <scope>NUCLEOTIDE SEQUENCE</scope>
    <source>
        <strain evidence="3">Nanhai2018</strain>
        <tissue evidence="3">Muscle</tissue>
    </source>
</reference>
<keyword evidence="4" id="KW-1185">Reference proteome</keyword>
<evidence type="ECO:0000313" key="4">
    <source>
        <dbReference type="Proteomes" id="UP001152320"/>
    </source>
</evidence>
<keyword evidence="1" id="KW-0175">Coiled coil</keyword>